<evidence type="ECO:0000313" key="8">
    <source>
        <dbReference type="Proteomes" id="UP000779508"/>
    </source>
</evidence>
<dbReference type="GO" id="GO:0008483">
    <property type="term" value="F:transaminase activity"/>
    <property type="evidence" value="ECO:0007669"/>
    <property type="project" value="UniProtKB-KW"/>
</dbReference>
<reference evidence="7 8" key="1">
    <citation type="submission" date="2021-06" db="EMBL/GenBank/DDBJ databases">
        <authorList>
            <person name="Sun Q."/>
            <person name="Li D."/>
        </authorList>
    </citation>
    <scope>NUCLEOTIDE SEQUENCE [LARGE SCALE GENOMIC DNA]</scope>
    <source>
        <strain evidence="7 8">MSJ-5</strain>
    </source>
</reference>
<dbReference type="InterPro" id="IPR024169">
    <property type="entry name" value="SP_NH2Trfase/AEP_transaminase"/>
</dbReference>
<evidence type="ECO:0000256" key="5">
    <source>
        <dbReference type="ARBA" id="ARBA00022898"/>
    </source>
</evidence>
<evidence type="ECO:0000256" key="4">
    <source>
        <dbReference type="ARBA" id="ARBA00022679"/>
    </source>
</evidence>
<name>A0ABS6G144_9FIRM</name>
<dbReference type="Pfam" id="PF00266">
    <property type="entry name" value="Aminotran_5"/>
    <property type="match status" value="1"/>
</dbReference>
<comment type="similarity">
    <text evidence="2">Belongs to the class-V pyridoxal-phosphate-dependent aminotransferase family.</text>
</comment>
<organism evidence="7 8">
    <name type="scientific">Alkaliphilus flagellatus</name>
    <dbReference type="NCBI Taxonomy" id="2841507"/>
    <lineage>
        <taxon>Bacteria</taxon>
        <taxon>Bacillati</taxon>
        <taxon>Bacillota</taxon>
        <taxon>Clostridia</taxon>
        <taxon>Peptostreptococcales</taxon>
        <taxon>Natronincolaceae</taxon>
        <taxon>Alkaliphilus</taxon>
    </lineage>
</organism>
<evidence type="ECO:0000256" key="2">
    <source>
        <dbReference type="ARBA" id="ARBA00009236"/>
    </source>
</evidence>
<proteinExistence type="inferred from homology"/>
<accession>A0ABS6G144</accession>
<dbReference type="InterPro" id="IPR000192">
    <property type="entry name" value="Aminotrans_V_dom"/>
</dbReference>
<dbReference type="RefSeq" id="WP_216414844.1">
    <property type="nucleotide sequence ID" value="NZ_JAHLQK010000001.1"/>
</dbReference>
<keyword evidence="8" id="KW-1185">Reference proteome</keyword>
<keyword evidence="4" id="KW-0808">Transferase</keyword>
<keyword evidence="3 7" id="KW-0032">Aminotransferase</keyword>
<dbReference type="Proteomes" id="UP000779508">
    <property type="component" value="Unassembled WGS sequence"/>
</dbReference>
<dbReference type="PANTHER" id="PTHR21152:SF24">
    <property type="entry name" value="ALANINE--GLYOXYLATE AMINOTRANSFERASE 1"/>
    <property type="match status" value="1"/>
</dbReference>
<evidence type="ECO:0000256" key="3">
    <source>
        <dbReference type="ARBA" id="ARBA00022576"/>
    </source>
</evidence>
<sequence>MKTKKLVMIPGPTPVVRSIQDQMGRETVAFGDPDFVKDYKDLLTDMKEMWGTSGEVFVIAGTGTMAMEMAIANTLKAGDNLLIVSQGFFGDRFIDLCKRKGINVDIIGSEWGTIVPVADIEAKLKEKNYKAVTATHVDTATGVAAPIKEIGEVISKFEDTLFIVDGVCATAAEPEYVDEMKIDVLLTGTQKAFGVAPGLAIVWAGPRALERRKALGTIPEYYIDFEKWLPIMQDPSKYFATPAINLIWALKESVRLIKEEGLENRYKRHEKNARAMQAALEGLGFNLLAQKECRAVTLSNVLYMEGIDDVEFRKVLAEEGIVVAGGLGAYAGKMFRLGHMGNIDIHDMVSVIATIERALYRSGKDVELGKGVGILMKELLKQGKSE</sequence>
<protein>
    <submittedName>
        <fullName evidence="7">Alanine--glyoxylate aminotransferase family protein</fullName>
    </submittedName>
</protein>
<dbReference type="EMBL" id="JAHLQK010000001">
    <property type="protein sequence ID" value="MBU5675358.1"/>
    <property type="molecule type" value="Genomic_DNA"/>
</dbReference>
<dbReference type="PIRSF" id="PIRSF000524">
    <property type="entry name" value="SPT"/>
    <property type="match status" value="1"/>
</dbReference>
<evidence type="ECO:0000313" key="7">
    <source>
        <dbReference type="EMBL" id="MBU5675358.1"/>
    </source>
</evidence>
<dbReference type="PANTHER" id="PTHR21152">
    <property type="entry name" value="AMINOTRANSFERASE CLASS V"/>
    <property type="match status" value="1"/>
</dbReference>
<evidence type="ECO:0000259" key="6">
    <source>
        <dbReference type="Pfam" id="PF00266"/>
    </source>
</evidence>
<feature type="domain" description="Aminotransferase class V" evidence="6">
    <location>
        <begin position="45"/>
        <end position="327"/>
    </location>
</feature>
<evidence type="ECO:0000256" key="1">
    <source>
        <dbReference type="ARBA" id="ARBA00001933"/>
    </source>
</evidence>
<comment type="cofactor">
    <cofactor evidence="1">
        <name>pyridoxal 5'-phosphate</name>
        <dbReference type="ChEBI" id="CHEBI:597326"/>
    </cofactor>
</comment>
<gene>
    <name evidence="7" type="ORF">KQI88_02875</name>
</gene>
<keyword evidence="5" id="KW-0663">Pyridoxal phosphate</keyword>
<comment type="caution">
    <text evidence="7">The sequence shown here is derived from an EMBL/GenBank/DDBJ whole genome shotgun (WGS) entry which is preliminary data.</text>
</comment>